<protein>
    <submittedName>
        <fullName evidence="2">Acetyltransferase (GNAT) family protein</fullName>
    </submittedName>
</protein>
<dbReference type="InterPro" id="IPR000182">
    <property type="entry name" value="GNAT_dom"/>
</dbReference>
<dbReference type="RefSeq" id="WP_132849796.1">
    <property type="nucleotide sequence ID" value="NZ_CP058648.1"/>
</dbReference>
<dbReference type="GO" id="GO:0016747">
    <property type="term" value="F:acyltransferase activity, transferring groups other than amino-acyl groups"/>
    <property type="evidence" value="ECO:0007669"/>
    <property type="project" value="InterPro"/>
</dbReference>
<feature type="domain" description="N-acetyltransferase" evidence="1">
    <location>
        <begin position="11"/>
        <end position="164"/>
    </location>
</feature>
<dbReference type="InterPro" id="IPR016181">
    <property type="entry name" value="Acyl_CoA_acyltransferase"/>
</dbReference>
<dbReference type="PROSITE" id="PS51186">
    <property type="entry name" value="GNAT"/>
    <property type="match status" value="1"/>
</dbReference>
<dbReference type="SUPFAM" id="SSF55729">
    <property type="entry name" value="Acyl-CoA N-acyltransferases (Nat)"/>
    <property type="match status" value="1"/>
</dbReference>
<evidence type="ECO:0000259" key="1">
    <source>
        <dbReference type="PROSITE" id="PS51186"/>
    </source>
</evidence>
<dbReference type="OrthoDB" id="1952641at2"/>
<sequence>MNEDHKKTNDTIIERGTIEDLNNLYKSYCSDFPENERKSFEYLKTLMETGKYRLLLIKNYGESERIGYAFIYTIEHERTLWLDFFAIEKRFRSKGLGSLIMDQIISYFGSAYQGMFIEAEIPNGLDSNQERRLEFYKRKGAQILSLEYELPTLEGGFPMYLMYLSENKNLQRETIERSIKSVFDVIHSNIMDRDKLYKKVIGTIKITN</sequence>
<reference evidence="2 3" key="1">
    <citation type="submission" date="2019-03" db="EMBL/GenBank/DDBJ databases">
        <title>Genomic Encyclopedia of Type Strains, Phase IV (KMG-IV): sequencing the most valuable type-strain genomes for metagenomic binning, comparative biology and taxonomic classification.</title>
        <authorList>
            <person name="Goeker M."/>
        </authorList>
    </citation>
    <scope>NUCLEOTIDE SEQUENCE [LARGE SCALE GENOMIC DNA]</scope>
    <source>
        <strain evidence="2 3">DSM 100013</strain>
    </source>
</reference>
<dbReference type="Proteomes" id="UP000295504">
    <property type="component" value="Unassembled WGS sequence"/>
</dbReference>
<comment type="caution">
    <text evidence="2">The sequence shown here is derived from an EMBL/GenBank/DDBJ whole genome shotgun (WGS) entry which is preliminary data.</text>
</comment>
<gene>
    <name evidence="2" type="ORF">EDD79_10705</name>
</gene>
<organism evidence="2 3">
    <name type="scientific">Serpentinicella alkaliphila</name>
    <dbReference type="NCBI Taxonomy" id="1734049"/>
    <lineage>
        <taxon>Bacteria</taxon>
        <taxon>Bacillati</taxon>
        <taxon>Bacillota</taxon>
        <taxon>Clostridia</taxon>
        <taxon>Peptostreptococcales</taxon>
        <taxon>Natronincolaceae</taxon>
        <taxon>Serpentinicella</taxon>
    </lineage>
</organism>
<dbReference type="Pfam" id="PF00583">
    <property type="entry name" value="Acetyltransf_1"/>
    <property type="match status" value="1"/>
</dbReference>
<name>A0A4R2T169_9FIRM</name>
<proteinExistence type="predicted"/>
<dbReference type="EMBL" id="SLYC01000070">
    <property type="protein sequence ID" value="TCP94836.1"/>
    <property type="molecule type" value="Genomic_DNA"/>
</dbReference>
<evidence type="ECO:0000313" key="2">
    <source>
        <dbReference type="EMBL" id="TCP94836.1"/>
    </source>
</evidence>
<dbReference type="Gene3D" id="3.40.630.30">
    <property type="match status" value="1"/>
</dbReference>
<evidence type="ECO:0000313" key="3">
    <source>
        <dbReference type="Proteomes" id="UP000295504"/>
    </source>
</evidence>
<dbReference type="AlphaFoldDB" id="A0A4R2T169"/>
<keyword evidence="3" id="KW-1185">Reference proteome</keyword>
<keyword evidence="2" id="KW-0808">Transferase</keyword>
<accession>A0A4R2T169</accession>